<evidence type="ECO:0000313" key="2">
    <source>
        <dbReference type="EnsemblPlants" id="OPUNC04G04550.2"/>
    </source>
</evidence>
<name>A0A0E0KNF3_ORYPU</name>
<dbReference type="EnsemblPlants" id="OPUNC04G04550.2">
    <property type="protein sequence ID" value="OPUNC04G04550.2"/>
    <property type="gene ID" value="OPUNC04G04550"/>
</dbReference>
<feature type="region of interest" description="Disordered" evidence="1">
    <location>
        <begin position="92"/>
        <end position="117"/>
    </location>
</feature>
<organism evidence="2">
    <name type="scientific">Oryza punctata</name>
    <name type="common">Red rice</name>
    <dbReference type="NCBI Taxonomy" id="4537"/>
    <lineage>
        <taxon>Eukaryota</taxon>
        <taxon>Viridiplantae</taxon>
        <taxon>Streptophyta</taxon>
        <taxon>Embryophyta</taxon>
        <taxon>Tracheophyta</taxon>
        <taxon>Spermatophyta</taxon>
        <taxon>Magnoliopsida</taxon>
        <taxon>Liliopsida</taxon>
        <taxon>Poales</taxon>
        <taxon>Poaceae</taxon>
        <taxon>BOP clade</taxon>
        <taxon>Oryzoideae</taxon>
        <taxon>Oryzeae</taxon>
        <taxon>Oryzinae</taxon>
        <taxon>Oryza</taxon>
    </lineage>
</organism>
<evidence type="ECO:0000313" key="3">
    <source>
        <dbReference type="Proteomes" id="UP000026962"/>
    </source>
</evidence>
<dbReference type="Proteomes" id="UP000026962">
    <property type="component" value="Chromosome 4"/>
</dbReference>
<dbReference type="Gramene" id="OPUNC04G04550.2">
    <property type="protein sequence ID" value="OPUNC04G04550.2"/>
    <property type="gene ID" value="OPUNC04G04550"/>
</dbReference>
<accession>A0A0E0KNF3</accession>
<protein>
    <submittedName>
        <fullName evidence="2">Uncharacterized protein</fullName>
    </submittedName>
</protein>
<keyword evidence="3" id="KW-1185">Reference proteome</keyword>
<proteinExistence type="predicted"/>
<feature type="region of interest" description="Disordered" evidence="1">
    <location>
        <begin position="1"/>
        <end position="32"/>
    </location>
</feature>
<reference evidence="2" key="1">
    <citation type="submission" date="2015-04" db="UniProtKB">
        <authorList>
            <consortium name="EnsemblPlants"/>
        </authorList>
    </citation>
    <scope>IDENTIFICATION</scope>
</reference>
<evidence type="ECO:0000256" key="1">
    <source>
        <dbReference type="SAM" id="MobiDB-lite"/>
    </source>
</evidence>
<feature type="compositionally biased region" description="Basic and acidic residues" evidence="1">
    <location>
        <begin position="95"/>
        <end position="105"/>
    </location>
</feature>
<dbReference type="HOGENOM" id="CLU_021499_1_0_1"/>
<dbReference type="AlphaFoldDB" id="A0A0E0KNF3"/>
<reference evidence="2" key="2">
    <citation type="submission" date="2018-05" db="EMBL/GenBank/DDBJ databases">
        <title>OpunRS2 (Oryza punctata Reference Sequence Version 2).</title>
        <authorList>
            <person name="Zhang J."/>
            <person name="Kudrna D."/>
            <person name="Lee S."/>
            <person name="Talag J."/>
            <person name="Welchert J."/>
            <person name="Wing R.A."/>
        </authorList>
    </citation>
    <scope>NUCLEOTIDE SEQUENCE [LARGE SCALE GENOMIC DNA]</scope>
</reference>
<sequence length="273" mass="30200">MRGGGDGPHRGRQKGVNGGEEEEHGKIGGSGEEEKLAHMEEEWPYPLLSKEIDARHRAKKISDGNSCFTLAVLIPRTVGWGGIDPRWKPRPSYLRSDDADKDHNRNGHPHIALRPSPLNSRVGLQRSLGLAKVSLPYREWKQNLSVKEGLHRPTQSVPLHAPTYGTNPWQGQSMDYGGTSFGGGVQGYMDLLQQGDWLFGQYSSHRNEIPYMQAPSTGLDFICVTVVCSSFDNFIDIYIASVGSFRPELMAGFRPYTASYGDMSSFGGWSSSQ</sequence>
<dbReference type="OMA" id="SMDYGGT"/>